<name>A0ABW6ME33_9ACTN</name>
<protein>
    <recommendedName>
        <fullName evidence="3">Tetratricopeptide repeat protein</fullName>
    </recommendedName>
</protein>
<dbReference type="RefSeq" id="WP_388112266.1">
    <property type="nucleotide sequence ID" value="NZ_JBIAHM010000013.1"/>
</dbReference>
<dbReference type="Proteomes" id="UP001601303">
    <property type="component" value="Unassembled WGS sequence"/>
</dbReference>
<proteinExistence type="predicted"/>
<feature type="non-terminal residue" evidence="1">
    <location>
        <position position="1"/>
    </location>
</feature>
<evidence type="ECO:0008006" key="3">
    <source>
        <dbReference type="Google" id="ProtNLM"/>
    </source>
</evidence>
<sequence length="422" mass="45427">SGDRQGALTSITEAVAIRRTLATGPNGPAFLPNLATSLNNLSVQQSETGDRQGALHASDQVISEFPSGPQAELLVSRASTWRRAQDDHAGAIADLISAARHADETTDPTWAGRARRAVRGLIGTLQQDSLYRPALEQVRQDLPTWASGDLPHESVGRFNQWLSAESWAEREAFLKQTYTLLTTRQEQAALEIARAVYPEATALTDLADLTTAAAEHGLDRVLDEHRAFNTAADLVRQWLATPTWPEDLDFLGEHPALTNGPLVRELLGSLSDDPASRQHLGILGLTEHMAVPDIYDAVTDLSTAVDTAMDFIEQGQPDGLPWLLLTVPMLTRIPFIAPYVMAVHQVFFPMKAEEAHASPSPAEFMGQAAEQGSEVQRGAGAARLRALARRRPEHAAALDNLVGILTTDPAKATASGTASDAG</sequence>
<dbReference type="EMBL" id="JBIAHM010000013">
    <property type="protein sequence ID" value="MFE9603578.1"/>
    <property type="molecule type" value="Genomic_DNA"/>
</dbReference>
<gene>
    <name evidence="1" type="ORF">ACFYNQ_34080</name>
</gene>
<comment type="caution">
    <text evidence="1">The sequence shown here is derived from an EMBL/GenBank/DDBJ whole genome shotgun (WGS) entry which is preliminary data.</text>
</comment>
<evidence type="ECO:0000313" key="2">
    <source>
        <dbReference type="Proteomes" id="UP001601303"/>
    </source>
</evidence>
<evidence type="ECO:0000313" key="1">
    <source>
        <dbReference type="EMBL" id="MFE9603578.1"/>
    </source>
</evidence>
<organism evidence="1 2">
    <name type="scientific">Streptomyces hokutonensis</name>
    <dbReference type="NCBI Taxonomy" id="1306990"/>
    <lineage>
        <taxon>Bacteria</taxon>
        <taxon>Bacillati</taxon>
        <taxon>Actinomycetota</taxon>
        <taxon>Actinomycetes</taxon>
        <taxon>Kitasatosporales</taxon>
        <taxon>Streptomycetaceae</taxon>
        <taxon>Streptomyces</taxon>
    </lineage>
</organism>
<keyword evidence="2" id="KW-1185">Reference proteome</keyword>
<reference evidence="1 2" key="1">
    <citation type="submission" date="2024-10" db="EMBL/GenBank/DDBJ databases">
        <title>The Natural Products Discovery Center: Release of the First 8490 Sequenced Strains for Exploring Actinobacteria Biosynthetic Diversity.</title>
        <authorList>
            <person name="Kalkreuter E."/>
            <person name="Kautsar S.A."/>
            <person name="Yang D."/>
            <person name="Bader C.D."/>
            <person name="Teijaro C.N."/>
            <person name="Fluegel L."/>
            <person name="Davis C.M."/>
            <person name="Simpson J.R."/>
            <person name="Lauterbach L."/>
            <person name="Steele A.D."/>
            <person name="Gui C."/>
            <person name="Meng S."/>
            <person name="Li G."/>
            <person name="Viehrig K."/>
            <person name="Ye F."/>
            <person name="Su P."/>
            <person name="Kiefer A.F."/>
            <person name="Nichols A."/>
            <person name="Cepeda A.J."/>
            <person name="Yan W."/>
            <person name="Fan B."/>
            <person name="Jiang Y."/>
            <person name="Adhikari A."/>
            <person name="Zheng C.-J."/>
            <person name="Schuster L."/>
            <person name="Cowan T.M."/>
            <person name="Smanski M.J."/>
            <person name="Chevrette M.G."/>
            <person name="De Carvalho L.P.S."/>
            <person name="Shen B."/>
        </authorList>
    </citation>
    <scope>NUCLEOTIDE SEQUENCE [LARGE SCALE GENOMIC DNA]</scope>
    <source>
        <strain evidence="1 2">NPDC006488</strain>
    </source>
</reference>
<accession>A0ABW6ME33</accession>